<sequence length="71" mass="8229">MPAIAYPRIRCYHPVAWAWCDCNTNAALCYSSQMPQIETDSTDYDWIAEMTTDFTDKNNPIDYLMIAMVIK</sequence>
<evidence type="ECO:0000313" key="1">
    <source>
        <dbReference type="EMBL" id="CAJ35722.1"/>
    </source>
</evidence>
<dbReference type="Proteomes" id="UP000000663">
    <property type="component" value="Chromosome"/>
</dbReference>
<keyword evidence="2" id="KW-1185">Reference proteome</keyword>
<dbReference type="AlphaFoldDB" id="Q0W7C1"/>
<dbReference type="EMBL" id="AM114193">
    <property type="protein sequence ID" value="CAJ35722.1"/>
    <property type="molecule type" value="Genomic_DNA"/>
</dbReference>
<accession>Q0W7C1</accession>
<gene>
    <name evidence="1" type="ORF">RCIX252</name>
</gene>
<dbReference type="KEGG" id="rci:RCIX252"/>
<dbReference type="STRING" id="351160.RCIX252"/>
<name>Q0W7C1_METAR</name>
<proteinExistence type="predicted"/>
<evidence type="ECO:0000313" key="2">
    <source>
        <dbReference type="Proteomes" id="UP000000663"/>
    </source>
</evidence>
<organism evidence="1 2">
    <name type="scientific">Methanocella arvoryzae (strain DSM 22066 / NBRC 105507 / MRE50)</name>
    <dbReference type="NCBI Taxonomy" id="351160"/>
    <lineage>
        <taxon>Archaea</taxon>
        <taxon>Methanobacteriati</taxon>
        <taxon>Methanobacteriota</taxon>
        <taxon>Stenosarchaea group</taxon>
        <taxon>Methanomicrobia</taxon>
        <taxon>Methanocellales</taxon>
        <taxon>Methanocellaceae</taxon>
        <taxon>Methanocella</taxon>
    </lineage>
</organism>
<protein>
    <submittedName>
        <fullName evidence="1">Uncharacterized protein</fullName>
    </submittedName>
</protein>
<reference evidence="1 2" key="1">
    <citation type="journal article" date="2006" name="Science">
        <title>Genome of rice cluster I archaea -- the key methane producers in the rice rhizosphere.</title>
        <authorList>
            <person name="Erkel C."/>
            <person name="Kube M."/>
            <person name="Reinhardt R."/>
            <person name="Liesack W."/>
        </authorList>
    </citation>
    <scope>NUCLEOTIDE SEQUENCE [LARGE SCALE GENOMIC DNA]</scope>
    <source>
        <strain evidence="2">DSM 22066 / NBRC 105507 / MRE50</strain>
    </source>
</reference>